<dbReference type="RefSeq" id="WP_068015307.1">
    <property type="nucleotide sequence ID" value="NZ_QQAZ01000004.1"/>
</dbReference>
<dbReference type="PROSITE" id="PS50995">
    <property type="entry name" value="HTH_MARR_2"/>
    <property type="match status" value="1"/>
</dbReference>
<dbReference type="InterPro" id="IPR036388">
    <property type="entry name" value="WH-like_DNA-bd_sf"/>
</dbReference>
<evidence type="ECO:0000313" key="2">
    <source>
        <dbReference type="EMBL" id="RDI51799.1"/>
    </source>
</evidence>
<dbReference type="PANTHER" id="PTHR33164">
    <property type="entry name" value="TRANSCRIPTIONAL REGULATOR, MARR FAMILY"/>
    <property type="match status" value="1"/>
</dbReference>
<name>A0A370H7T4_9NOCA</name>
<reference evidence="2 3" key="1">
    <citation type="submission" date="2018-07" db="EMBL/GenBank/DDBJ databases">
        <title>Genomic Encyclopedia of Type Strains, Phase IV (KMG-IV): sequencing the most valuable type-strain genomes for metagenomic binning, comparative biology and taxonomic classification.</title>
        <authorList>
            <person name="Goeker M."/>
        </authorList>
    </citation>
    <scope>NUCLEOTIDE SEQUENCE [LARGE SCALE GENOMIC DNA]</scope>
    <source>
        <strain evidence="2 3">DSM 44952</strain>
    </source>
</reference>
<proteinExistence type="predicted"/>
<organism evidence="2 3">
    <name type="scientific">Nocardia mexicana</name>
    <dbReference type="NCBI Taxonomy" id="279262"/>
    <lineage>
        <taxon>Bacteria</taxon>
        <taxon>Bacillati</taxon>
        <taxon>Actinomycetota</taxon>
        <taxon>Actinomycetes</taxon>
        <taxon>Mycobacteriales</taxon>
        <taxon>Nocardiaceae</taxon>
        <taxon>Nocardia</taxon>
    </lineage>
</organism>
<dbReference type="InterPro" id="IPR039422">
    <property type="entry name" value="MarR/SlyA-like"/>
</dbReference>
<dbReference type="PANTHER" id="PTHR33164:SF99">
    <property type="entry name" value="MARR FAMILY REGULATORY PROTEIN"/>
    <property type="match status" value="1"/>
</dbReference>
<evidence type="ECO:0000313" key="3">
    <source>
        <dbReference type="Proteomes" id="UP000255355"/>
    </source>
</evidence>
<keyword evidence="3" id="KW-1185">Reference proteome</keyword>
<dbReference type="GO" id="GO:0003700">
    <property type="term" value="F:DNA-binding transcription factor activity"/>
    <property type="evidence" value="ECO:0007669"/>
    <property type="project" value="InterPro"/>
</dbReference>
<sequence length="149" mass="16107">MHFGILLGLAYNQFVHELHEHLEGLGFTRLKPAFGYAFKVLAAESMTTSALAARLQVTPQGAAKTVEEMVAAGYVERVADPGDARVKLLVLTDRARDLLAAGHEFHRDFESGLAAELGAEPVAALREVLTAVVERSDSPDGLARTLRQL</sequence>
<dbReference type="AlphaFoldDB" id="A0A370H7T4"/>
<dbReference type="STRING" id="1210089.GCA_001613165_01319"/>
<dbReference type="SMART" id="SM00347">
    <property type="entry name" value="HTH_MARR"/>
    <property type="match status" value="1"/>
</dbReference>
<dbReference type="InterPro" id="IPR036390">
    <property type="entry name" value="WH_DNA-bd_sf"/>
</dbReference>
<dbReference type="Pfam" id="PF12802">
    <property type="entry name" value="MarR_2"/>
    <property type="match status" value="1"/>
</dbReference>
<dbReference type="SUPFAM" id="SSF46785">
    <property type="entry name" value="Winged helix' DNA-binding domain"/>
    <property type="match status" value="1"/>
</dbReference>
<dbReference type="EMBL" id="QQAZ01000004">
    <property type="protein sequence ID" value="RDI51799.1"/>
    <property type="molecule type" value="Genomic_DNA"/>
</dbReference>
<protein>
    <submittedName>
        <fullName evidence="2">DNA-binding MarR family transcriptional regulator</fullName>
    </submittedName>
</protein>
<evidence type="ECO:0000259" key="1">
    <source>
        <dbReference type="PROSITE" id="PS50995"/>
    </source>
</evidence>
<dbReference type="OrthoDB" id="122135at2"/>
<comment type="caution">
    <text evidence="2">The sequence shown here is derived from an EMBL/GenBank/DDBJ whole genome shotgun (WGS) entry which is preliminary data.</text>
</comment>
<gene>
    <name evidence="2" type="ORF">DFR68_104283</name>
</gene>
<keyword evidence="2" id="KW-0238">DNA-binding</keyword>
<accession>A0A370H7T4</accession>
<dbReference type="Proteomes" id="UP000255355">
    <property type="component" value="Unassembled WGS sequence"/>
</dbReference>
<dbReference type="GO" id="GO:0006950">
    <property type="term" value="P:response to stress"/>
    <property type="evidence" value="ECO:0007669"/>
    <property type="project" value="TreeGrafter"/>
</dbReference>
<feature type="domain" description="HTH marR-type" evidence="1">
    <location>
        <begin position="1"/>
        <end position="134"/>
    </location>
</feature>
<dbReference type="Gene3D" id="1.10.10.10">
    <property type="entry name" value="Winged helix-like DNA-binding domain superfamily/Winged helix DNA-binding domain"/>
    <property type="match status" value="1"/>
</dbReference>
<dbReference type="InterPro" id="IPR000835">
    <property type="entry name" value="HTH_MarR-typ"/>
</dbReference>
<dbReference type="GO" id="GO:0003677">
    <property type="term" value="F:DNA binding"/>
    <property type="evidence" value="ECO:0007669"/>
    <property type="project" value="UniProtKB-KW"/>
</dbReference>